<evidence type="ECO:0000313" key="1">
    <source>
        <dbReference type="EMBL" id="CAG7628752.1"/>
    </source>
</evidence>
<accession>A0ABN7THU4</accession>
<gene>
    <name evidence="1" type="ORF">PAECIP111802_01490</name>
</gene>
<organism evidence="1 2">
    <name type="scientific">Paenibacillus allorhizosphaerae</name>
    <dbReference type="NCBI Taxonomy" id="2849866"/>
    <lineage>
        <taxon>Bacteria</taxon>
        <taxon>Bacillati</taxon>
        <taxon>Bacillota</taxon>
        <taxon>Bacilli</taxon>
        <taxon>Bacillales</taxon>
        <taxon>Paenibacillaceae</taxon>
        <taxon>Paenibacillus</taxon>
    </lineage>
</organism>
<dbReference type="EMBL" id="CAJVCE010000003">
    <property type="protein sequence ID" value="CAG7628752.1"/>
    <property type="molecule type" value="Genomic_DNA"/>
</dbReference>
<proteinExistence type="predicted"/>
<reference evidence="1 2" key="1">
    <citation type="submission" date="2021-06" db="EMBL/GenBank/DDBJ databases">
        <authorList>
            <person name="Criscuolo A."/>
        </authorList>
    </citation>
    <scope>NUCLEOTIDE SEQUENCE [LARGE SCALE GENOMIC DNA]</scope>
    <source>
        <strain evidence="2">CIP 111802</strain>
    </source>
</reference>
<dbReference type="Proteomes" id="UP000730618">
    <property type="component" value="Unassembled WGS sequence"/>
</dbReference>
<evidence type="ECO:0000313" key="2">
    <source>
        <dbReference type="Proteomes" id="UP000730618"/>
    </source>
</evidence>
<protein>
    <submittedName>
        <fullName evidence="1">Uncharacterized protein</fullName>
    </submittedName>
</protein>
<name>A0ABN7THU4_9BACL</name>
<sequence>MVQFPTFQEKPGVTSQVDAHVAVAQQFASNIPYSKGKNWEGVLAGKTGLPPKRLLPDS</sequence>
<keyword evidence="2" id="KW-1185">Reference proteome</keyword>
<comment type="caution">
    <text evidence="1">The sequence shown here is derived from an EMBL/GenBank/DDBJ whole genome shotgun (WGS) entry which is preliminary data.</text>
</comment>